<feature type="region of interest" description="Disordered" evidence="1">
    <location>
        <begin position="180"/>
        <end position="208"/>
    </location>
</feature>
<dbReference type="EMBL" id="LPWG01000005">
    <property type="protein sequence ID" value="ODS00524.1"/>
    <property type="molecule type" value="Genomic_DNA"/>
</dbReference>
<reference evidence="2 3" key="1">
    <citation type="journal article" date="2016" name="Environ. Microbiol.">
        <title>New Methyloceanibacter diversity from North Sea sediments includes methanotroph containing solely the soluble methane monooxygenase.</title>
        <authorList>
            <person name="Vekeman B."/>
            <person name="Kerckhof F.M."/>
            <person name="Cremers G."/>
            <person name="de Vos P."/>
            <person name="Vandamme P."/>
            <person name="Boon N."/>
            <person name="Op den Camp H.J."/>
            <person name="Heylen K."/>
        </authorList>
    </citation>
    <scope>NUCLEOTIDE SEQUENCE [LARGE SCALE GENOMIC DNA]</scope>
    <source>
        <strain evidence="2 3">R-67174</strain>
    </source>
</reference>
<protein>
    <submittedName>
        <fullName evidence="2">Uncharacterized protein</fullName>
    </submittedName>
</protein>
<evidence type="ECO:0000313" key="3">
    <source>
        <dbReference type="Proteomes" id="UP000094501"/>
    </source>
</evidence>
<dbReference type="AlphaFoldDB" id="A0A1E3W418"/>
<dbReference type="PANTHER" id="PTHR30441:SF4">
    <property type="entry name" value="PROTEIN ASMA"/>
    <property type="match status" value="1"/>
</dbReference>
<feature type="compositionally biased region" description="Low complexity" evidence="1">
    <location>
        <begin position="180"/>
        <end position="198"/>
    </location>
</feature>
<accession>A0A1E3W418</accession>
<sequence>MIRNLGQGAVYGWQGGAAEKTDFASLGATFQIKQGQAQTNDIHLVGPLVTVSGGGTVNLPGRALKLRVDPQLVASLEGQGRTEEMSGLGVPVMIVGPWASPKIYPDIKGILENPAEAIARYKQFGKDLKNLPGIGGNAAALQGVVKDGKIDKDALVQGIGGLLGGNNAATQSNTGAATGAAATTNATSQSQGQNATQTKNKKKKKLKAEDVGKQLFNNWLSGQ</sequence>
<proteinExistence type="predicted"/>
<dbReference type="GO" id="GO:0005886">
    <property type="term" value="C:plasma membrane"/>
    <property type="evidence" value="ECO:0007669"/>
    <property type="project" value="TreeGrafter"/>
</dbReference>
<keyword evidence="3" id="KW-1185">Reference proteome</keyword>
<evidence type="ECO:0000313" key="2">
    <source>
        <dbReference type="EMBL" id="ODS00524.1"/>
    </source>
</evidence>
<evidence type="ECO:0000256" key="1">
    <source>
        <dbReference type="SAM" id="MobiDB-lite"/>
    </source>
</evidence>
<comment type="caution">
    <text evidence="2">The sequence shown here is derived from an EMBL/GenBank/DDBJ whole genome shotgun (WGS) entry which is preliminary data.</text>
</comment>
<dbReference type="STRING" id="1774968.AUC68_14780"/>
<dbReference type="PANTHER" id="PTHR30441">
    <property type="entry name" value="DUF748 DOMAIN-CONTAINING PROTEIN"/>
    <property type="match status" value="1"/>
</dbReference>
<dbReference type="GO" id="GO:0090313">
    <property type="term" value="P:regulation of protein targeting to membrane"/>
    <property type="evidence" value="ECO:0007669"/>
    <property type="project" value="TreeGrafter"/>
</dbReference>
<gene>
    <name evidence="2" type="ORF">AUC68_14780</name>
</gene>
<dbReference type="InterPro" id="IPR052894">
    <property type="entry name" value="AsmA-related"/>
</dbReference>
<name>A0A1E3W418_9HYPH</name>
<organism evidence="2 3">
    <name type="scientific">Methyloceanibacter methanicus</name>
    <dbReference type="NCBI Taxonomy" id="1774968"/>
    <lineage>
        <taxon>Bacteria</taxon>
        <taxon>Pseudomonadati</taxon>
        <taxon>Pseudomonadota</taxon>
        <taxon>Alphaproteobacteria</taxon>
        <taxon>Hyphomicrobiales</taxon>
        <taxon>Hyphomicrobiaceae</taxon>
        <taxon>Methyloceanibacter</taxon>
    </lineage>
</organism>
<dbReference type="Proteomes" id="UP000094501">
    <property type="component" value="Unassembled WGS sequence"/>
</dbReference>